<evidence type="ECO:0000313" key="3">
    <source>
        <dbReference type="EMBL" id="GAE24114.1"/>
    </source>
</evidence>
<accession>W4PYB8</accession>
<feature type="signal peptide" evidence="1">
    <location>
        <begin position="1"/>
        <end position="17"/>
    </location>
</feature>
<gene>
    <name evidence="3" type="ORF">JCM9140_18</name>
</gene>
<dbReference type="Proteomes" id="UP000018890">
    <property type="component" value="Unassembled WGS sequence"/>
</dbReference>
<dbReference type="PROSITE" id="PS51257">
    <property type="entry name" value="PROKAR_LIPOPROTEIN"/>
    <property type="match status" value="1"/>
</dbReference>
<proteinExistence type="predicted"/>
<sequence>MKKITVLLLLFVFLATACSSSEPEQLTLLEGEEAEEVALFLQSYKEEMIHSVNTGDFNHLEPYLITNNSFYHSVRRYTSDLHGENTTKELNLFEVEAVYEDEIGELHADVNETVTINEHGVKNEVTRSLRFEIVRGGNDSLRIITIKARK</sequence>
<protein>
    <recommendedName>
        <fullName evidence="2">TcaA protein NTF2-like domain-containing protein</fullName>
    </recommendedName>
</protein>
<keyword evidence="4" id="KW-1185">Reference proteome</keyword>
<evidence type="ECO:0000313" key="4">
    <source>
        <dbReference type="Proteomes" id="UP000018890"/>
    </source>
</evidence>
<name>W4PYB8_9BACI</name>
<dbReference type="EMBL" id="BAUT01000001">
    <property type="protein sequence ID" value="GAE24114.1"/>
    <property type="molecule type" value="Genomic_DNA"/>
</dbReference>
<dbReference type="OrthoDB" id="2900861at2"/>
<feature type="chain" id="PRO_5039704897" description="TcaA protein NTF2-like domain-containing protein" evidence="1">
    <location>
        <begin position="18"/>
        <end position="150"/>
    </location>
</feature>
<dbReference type="RefSeq" id="WP_034740666.1">
    <property type="nucleotide sequence ID" value="NZ_BAUT01000001.1"/>
</dbReference>
<feature type="domain" description="TcaA protein NTF2-like" evidence="2">
    <location>
        <begin position="35"/>
        <end position="146"/>
    </location>
</feature>
<comment type="caution">
    <text evidence="3">The sequence shown here is derived from an EMBL/GenBank/DDBJ whole genome shotgun (WGS) entry which is preliminary data.</text>
</comment>
<organism evidence="3 4">
    <name type="scientific">Halalkalibacter wakoensis JCM 9140</name>
    <dbReference type="NCBI Taxonomy" id="1236970"/>
    <lineage>
        <taxon>Bacteria</taxon>
        <taxon>Bacillati</taxon>
        <taxon>Bacillota</taxon>
        <taxon>Bacilli</taxon>
        <taxon>Bacillales</taxon>
        <taxon>Bacillaceae</taxon>
        <taxon>Halalkalibacter</taxon>
    </lineage>
</organism>
<reference evidence="3" key="1">
    <citation type="journal article" date="2014" name="Genome Announc.">
        <title>Draft Genome Sequences of Three Alkaliphilic Bacillus Strains, Bacillus wakoensis JCM 9140T, Bacillus akibai JCM 9157T, and Bacillus hemicellulosilyticus JCM 9152T.</title>
        <authorList>
            <person name="Yuki M."/>
            <person name="Oshima K."/>
            <person name="Suda W."/>
            <person name="Oshida Y."/>
            <person name="Kitamura K."/>
            <person name="Iida T."/>
            <person name="Hattori M."/>
            <person name="Ohkuma M."/>
        </authorList>
    </citation>
    <scope>NUCLEOTIDE SEQUENCE [LARGE SCALE GENOMIC DNA]</scope>
    <source>
        <strain evidence="3">JCM 9140</strain>
    </source>
</reference>
<evidence type="ECO:0000256" key="1">
    <source>
        <dbReference type="SAM" id="SignalP"/>
    </source>
</evidence>
<keyword evidence="1" id="KW-0732">Signal</keyword>
<dbReference type="AlphaFoldDB" id="W4PYB8"/>
<dbReference type="Pfam" id="PF22819">
    <property type="entry name" value="TcaA_5th"/>
    <property type="match status" value="1"/>
</dbReference>
<dbReference type="InterPro" id="IPR054528">
    <property type="entry name" value="TcaA_5th"/>
</dbReference>
<evidence type="ECO:0000259" key="2">
    <source>
        <dbReference type="Pfam" id="PF22819"/>
    </source>
</evidence>